<dbReference type="NCBIfam" id="TIGR02511">
    <property type="entry name" value="type_III_tyeA"/>
    <property type="match status" value="1"/>
</dbReference>
<dbReference type="AlphaFoldDB" id="A0A267ANL8"/>
<gene>
    <name evidence="2" type="ORF">CJU81_05215</name>
</gene>
<evidence type="ECO:0000259" key="1">
    <source>
        <dbReference type="Pfam" id="PF07201"/>
    </source>
</evidence>
<dbReference type="GO" id="GO:0046903">
    <property type="term" value="P:secretion"/>
    <property type="evidence" value="ECO:0007669"/>
    <property type="project" value="InterPro"/>
</dbReference>
<dbReference type="Gene3D" id="1.10.150.630">
    <property type="match status" value="1"/>
</dbReference>
<name>A0A267ANL8_PSEFR</name>
<dbReference type="Proteomes" id="UP000215861">
    <property type="component" value="Unassembled WGS sequence"/>
</dbReference>
<evidence type="ECO:0000313" key="2">
    <source>
        <dbReference type="EMBL" id="PAA14173.1"/>
    </source>
</evidence>
<dbReference type="RefSeq" id="WP_095035781.1">
    <property type="nucleotide sequence ID" value="NZ_NQKQ01000004.1"/>
</dbReference>
<dbReference type="InterPro" id="IPR010812">
    <property type="entry name" value="HrpJ-like"/>
</dbReference>
<reference evidence="2 3" key="1">
    <citation type="submission" date="2017-08" db="EMBL/GenBank/DDBJ databases">
        <title>Genomic and metabolic characterisation of spoilage-associated Pseudomonas species.</title>
        <authorList>
            <person name="Stanborough T."/>
            <person name="Fegan N."/>
            <person name="Powell S.M."/>
            <person name="Singh T."/>
            <person name="Tamplin M.L."/>
            <person name="Chandry P.S."/>
        </authorList>
    </citation>
    <scope>NUCLEOTIDE SEQUENCE [LARGE SCALE GENOMIC DNA]</scope>
    <source>
        <strain evidence="2 3">F1801</strain>
    </source>
</reference>
<comment type="caution">
    <text evidence="2">The sequence shown here is derived from an EMBL/GenBank/DDBJ whole genome shotgun (WGS) entry which is preliminary data.</text>
</comment>
<dbReference type="GO" id="GO:0019867">
    <property type="term" value="C:outer membrane"/>
    <property type="evidence" value="ECO:0007669"/>
    <property type="project" value="InterPro"/>
</dbReference>
<dbReference type="OrthoDB" id="5863785at2"/>
<dbReference type="InterPro" id="IPR013351">
    <property type="entry name" value="T3SS_TyeA-rel"/>
</dbReference>
<protein>
    <submittedName>
        <fullName evidence="2">SepL/TyeA/HrpJ family type III secretion system gatekeeper</fullName>
    </submittedName>
</protein>
<feature type="domain" description="Hypersensitivity response secretion-like HrpJ" evidence="1">
    <location>
        <begin position="3"/>
        <end position="167"/>
    </location>
</feature>
<dbReference type="SUPFAM" id="SSF140591">
    <property type="entry name" value="Type III secretion system domain"/>
    <property type="match status" value="1"/>
</dbReference>
<organism evidence="2 3">
    <name type="scientific">Pseudomonas fragi</name>
    <dbReference type="NCBI Taxonomy" id="296"/>
    <lineage>
        <taxon>Bacteria</taxon>
        <taxon>Pseudomonadati</taxon>
        <taxon>Pseudomonadota</taxon>
        <taxon>Gammaproteobacteria</taxon>
        <taxon>Pseudomonadales</taxon>
        <taxon>Pseudomonadaceae</taxon>
        <taxon>Pseudomonas</taxon>
    </lineage>
</organism>
<accession>A0A267ANL8</accession>
<dbReference type="Pfam" id="PF07201">
    <property type="entry name" value="HrpJ"/>
    <property type="match status" value="1"/>
</dbReference>
<sequence length="329" mass="36543">MLFSQKVESSSKVLSQRELRTVDARVQKVQGIQQLNELYEQLGHPGQISLGLLARQVRLELATNTGVEHLLALTGDDPARTSVVLQYVTAQARIQGHERETELAQNVQAQLHSGYSRQIQAGLNIALALTADESDAALRQAVRTLYYSKVVLKQSLVSIIQALLELFDEERVNDGLRMMSRALADDIAAHRPSVPTLKLRTLLIGLQGCTQLSSLLHSCRLSIERLSSRERQAELSPVSLLQRLLEYAGTGIDSEEVQSLSRELGGESLSSQLVSLNQVYPLVQRLPLAVWSDSPSRQDVLQAFFNLMVEHTQREGIVQLSPGLLRQIR</sequence>
<evidence type="ECO:0000313" key="3">
    <source>
        <dbReference type="Proteomes" id="UP000215861"/>
    </source>
</evidence>
<dbReference type="EMBL" id="NQKQ01000004">
    <property type="protein sequence ID" value="PAA14173.1"/>
    <property type="molecule type" value="Genomic_DNA"/>
</dbReference>
<proteinExistence type="predicted"/>